<dbReference type="EMBL" id="CAKLCB010000110">
    <property type="protein sequence ID" value="CAH0515387.1"/>
    <property type="molecule type" value="Genomic_DNA"/>
</dbReference>
<accession>A0ABN8CQI0</accession>
<dbReference type="InterPro" id="IPR043502">
    <property type="entry name" value="DNA/RNA_pol_sf"/>
</dbReference>
<name>A0ABN8CQI0_9STRA</name>
<reference evidence="1 2" key="1">
    <citation type="submission" date="2021-11" db="EMBL/GenBank/DDBJ databases">
        <authorList>
            <person name="Islam A."/>
            <person name="Islam S."/>
            <person name="Flora M.S."/>
            <person name="Rahman M."/>
            <person name="Ziaur R.M."/>
            <person name="Epstein J.H."/>
            <person name="Hassan M."/>
            <person name="Klassen M."/>
            <person name="Woodard K."/>
            <person name="Webb A."/>
            <person name="Webby R.J."/>
            <person name="El Zowalaty M.E."/>
        </authorList>
    </citation>
    <scope>NUCLEOTIDE SEQUENCE [LARGE SCALE GENOMIC DNA]</scope>
    <source>
        <strain evidence="1">Pbs1</strain>
    </source>
</reference>
<sequence length="147" mass="16089">MFLVGIAAKEVVANPGAGLNTSATRTNNPLKASFISTSSSLEQVFQVMRENKLHANLKECVSALWKSSVLGCYVRKLGVLADPQKISSICSWPTSKNPLSCVNGSDWQITCMSIRKIVLRILGPKGVEYLIAQGEEEGNKRIHMLRI</sequence>
<gene>
    <name evidence="1" type="ORF">PBS001_LOCUS2098</name>
</gene>
<dbReference type="Proteomes" id="UP001158986">
    <property type="component" value="Unassembled WGS sequence"/>
</dbReference>
<keyword evidence="2" id="KW-1185">Reference proteome</keyword>
<organism evidence="1 2">
    <name type="scientific">Peronospora belbahrii</name>
    <dbReference type="NCBI Taxonomy" id="622444"/>
    <lineage>
        <taxon>Eukaryota</taxon>
        <taxon>Sar</taxon>
        <taxon>Stramenopiles</taxon>
        <taxon>Oomycota</taxon>
        <taxon>Peronosporomycetes</taxon>
        <taxon>Peronosporales</taxon>
        <taxon>Peronosporaceae</taxon>
        <taxon>Peronospora</taxon>
    </lineage>
</organism>
<comment type="caution">
    <text evidence="1">The sequence shown here is derived from an EMBL/GenBank/DDBJ whole genome shotgun (WGS) entry which is preliminary data.</text>
</comment>
<evidence type="ECO:0000313" key="1">
    <source>
        <dbReference type="EMBL" id="CAH0515387.1"/>
    </source>
</evidence>
<evidence type="ECO:0000313" key="2">
    <source>
        <dbReference type="Proteomes" id="UP001158986"/>
    </source>
</evidence>
<protein>
    <submittedName>
        <fullName evidence="1">Uncharacterized protein</fullName>
    </submittedName>
</protein>
<proteinExistence type="predicted"/>
<dbReference type="SUPFAM" id="SSF56672">
    <property type="entry name" value="DNA/RNA polymerases"/>
    <property type="match status" value="1"/>
</dbReference>